<sequence>MERVPSGMHEIMDVRIVRPFSVDRPSSFSWLRKDVGRERLRRSSPRACGLVIECRSMGGLP</sequence>
<dbReference type="STRING" id="888743.HMPREF9141_1315"/>
<protein>
    <submittedName>
        <fullName evidence="1">Uncharacterized protein</fullName>
    </submittedName>
</protein>
<keyword evidence="2" id="KW-1185">Reference proteome</keyword>
<accession>F0F6U8</accession>
<dbReference type="HOGENOM" id="CLU_2918867_0_0_10"/>
<evidence type="ECO:0000313" key="2">
    <source>
        <dbReference type="Proteomes" id="UP000005697"/>
    </source>
</evidence>
<organism evidence="1 2">
    <name type="scientific">Prevotella multiformis DSM 16608</name>
    <dbReference type="NCBI Taxonomy" id="888743"/>
    <lineage>
        <taxon>Bacteria</taxon>
        <taxon>Pseudomonadati</taxon>
        <taxon>Bacteroidota</taxon>
        <taxon>Bacteroidia</taxon>
        <taxon>Bacteroidales</taxon>
        <taxon>Prevotellaceae</taxon>
        <taxon>Prevotella</taxon>
    </lineage>
</organism>
<reference evidence="1 2" key="1">
    <citation type="submission" date="2011-01" db="EMBL/GenBank/DDBJ databases">
        <authorList>
            <person name="Muzny D."/>
            <person name="Qin X."/>
            <person name="Deng J."/>
            <person name="Jiang H."/>
            <person name="Liu Y."/>
            <person name="Qu J."/>
            <person name="Song X.-Z."/>
            <person name="Zhang L."/>
            <person name="Thornton R."/>
            <person name="Coyle M."/>
            <person name="Francisco L."/>
            <person name="Jackson L."/>
            <person name="Javaid M."/>
            <person name="Korchina V."/>
            <person name="Kovar C."/>
            <person name="Mata R."/>
            <person name="Mathew T."/>
            <person name="Ngo R."/>
            <person name="Nguyen L."/>
            <person name="Nguyen N."/>
            <person name="Okwuonu G."/>
            <person name="Ongeri F."/>
            <person name="Pham C."/>
            <person name="Simmons D."/>
            <person name="Wilczek-Boney K."/>
            <person name="Hale W."/>
            <person name="Jakkamsetti A."/>
            <person name="Pham P."/>
            <person name="Ruth R."/>
            <person name="San Lucas F."/>
            <person name="Warren J."/>
            <person name="Zhang J."/>
            <person name="Zhao Z."/>
            <person name="Zhou C."/>
            <person name="Zhu D."/>
            <person name="Lee S."/>
            <person name="Bess C."/>
            <person name="Blankenburg K."/>
            <person name="Forbes L."/>
            <person name="Fu Q."/>
            <person name="Gubbala S."/>
            <person name="Hirani K."/>
            <person name="Jayaseelan J.C."/>
            <person name="Lara F."/>
            <person name="Munidasa M."/>
            <person name="Palculict T."/>
            <person name="Patil S."/>
            <person name="Pu L.-L."/>
            <person name="Saada N."/>
            <person name="Tang L."/>
            <person name="Weissenberger G."/>
            <person name="Zhu Y."/>
            <person name="Hemphill L."/>
            <person name="Shang Y."/>
            <person name="Youmans B."/>
            <person name="Ayvaz T."/>
            <person name="Ross M."/>
            <person name="Santibanez J."/>
            <person name="Aqrawi P."/>
            <person name="Gross S."/>
            <person name="Joshi V."/>
            <person name="Fowler G."/>
            <person name="Nazareth L."/>
            <person name="Reid J."/>
            <person name="Worley K."/>
            <person name="Petrosino J."/>
            <person name="Highlander S."/>
            <person name="Gibbs R."/>
        </authorList>
    </citation>
    <scope>NUCLEOTIDE SEQUENCE [LARGE SCALE GENOMIC DNA]</scope>
    <source>
        <strain evidence="1 2">DSM 16608</strain>
    </source>
</reference>
<comment type="caution">
    <text evidence="1">The sequence shown here is derived from an EMBL/GenBank/DDBJ whole genome shotgun (WGS) entry which is preliminary data.</text>
</comment>
<dbReference type="EMBL" id="AEWX01000018">
    <property type="protein sequence ID" value="EGC20075.1"/>
    <property type="molecule type" value="Genomic_DNA"/>
</dbReference>
<gene>
    <name evidence="1" type="ORF">HMPREF9141_1315</name>
</gene>
<dbReference type="AlphaFoldDB" id="F0F6U8"/>
<evidence type="ECO:0000313" key="1">
    <source>
        <dbReference type="EMBL" id="EGC20075.1"/>
    </source>
</evidence>
<dbReference type="Proteomes" id="UP000005697">
    <property type="component" value="Unassembled WGS sequence"/>
</dbReference>
<proteinExistence type="predicted"/>
<name>F0F6U8_9BACT</name>